<name>A0A0C2WNG9_AMAMK</name>
<keyword evidence="1" id="KW-0812">Transmembrane</keyword>
<feature type="transmembrane region" description="Helical" evidence="1">
    <location>
        <begin position="34"/>
        <end position="59"/>
    </location>
</feature>
<gene>
    <name evidence="2" type="ORF">M378DRAFT_336365</name>
</gene>
<dbReference type="InParanoid" id="A0A0C2WNG9"/>
<organism evidence="2 3">
    <name type="scientific">Amanita muscaria (strain Koide BX008)</name>
    <dbReference type="NCBI Taxonomy" id="946122"/>
    <lineage>
        <taxon>Eukaryota</taxon>
        <taxon>Fungi</taxon>
        <taxon>Dikarya</taxon>
        <taxon>Basidiomycota</taxon>
        <taxon>Agaricomycotina</taxon>
        <taxon>Agaricomycetes</taxon>
        <taxon>Agaricomycetidae</taxon>
        <taxon>Agaricales</taxon>
        <taxon>Pluteineae</taxon>
        <taxon>Amanitaceae</taxon>
        <taxon>Amanita</taxon>
    </lineage>
</organism>
<dbReference type="Proteomes" id="UP000054549">
    <property type="component" value="Unassembled WGS sequence"/>
</dbReference>
<keyword evidence="1" id="KW-1133">Transmembrane helix</keyword>
<dbReference type="OrthoDB" id="3062838at2759"/>
<protein>
    <submittedName>
        <fullName evidence="2">Uncharacterized protein</fullName>
    </submittedName>
</protein>
<evidence type="ECO:0000313" key="2">
    <source>
        <dbReference type="EMBL" id="KIL58251.1"/>
    </source>
</evidence>
<keyword evidence="3" id="KW-1185">Reference proteome</keyword>
<reference evidence="2 3" key="1">
    <citation type="submission" date="2014-04" db="EMBL/GenBank/DDBJ databases">
        <title>Evolutionary Origins and Diversification of the Mycorrhizal Mutualists.</title>
        <authorList>
            <consortium name="DOE Joint Genome Institute"/>
            <consortium name="Mycorrhizal Genomics Consortium"/>
            <person name="Kohler A."/>
            <person name="Kuo A."/>
            <person name="Nagy L.G."/>
            <person name="Floudas D."/>
            <person name="Copeland A."/>
            <person name="Barry K.W."/>
            <person name="Cichocki N."/>
            <person name="Veneault-Fourrey C."/>
            <person name="LaButti K."/>
            <person name="Lindquist E.A."/>
            <person name="Lipzen A."/>
            <person name="Lundell T."/>
            <person name="Morin E."/>
            <person name="Murat C."/>
            <person name="Riley R."/>
            <person name="Ohm R."/>
            <person name="Sun H."/>
            <person name="Tunlid A."/>
            <person name="Henrissat B."/>
            <person name="Grigoriev I.V."/>
            <person name="Hibbett D.S."/>
            <person name="Martin F."/>
        </authorList>
    </citation>
    <scope>NUCLEOTIDE SEQUENCE [LARGE SCALE GENOMIC DNA]</scope>
    <source>
        <strain evidence="2 3">Koide BX008</strain>
    </source>
</reference>
<evidence type="ECO:0000313" key="3">
    <source>
        <dbReference type="Proteomes" id="UP000054549"/>
    </source>
</evidence>
<accession>A0A0C2WNG9</accession>
<proteinExistence type="predicted"/>
<dbReference type="EMBL" id="KN818343">
    <property type="protein sequence ID" value="KIL58251.1"/>
    <property type="molecule type" value="Genomic_DNA"/>
</dbReference>
<dbReference type="HOGENOM" id="CLU_2049087_0_0_1"/>
<evidence type="ECO:0000256" key="1">
    <source>
        <dbReference type="SAM" id="Phobius"/>
    </source>
</evidence>
<sequence>MHRHSLRTNASIPQILKIFNTISISNSSNSPQQFTTLVVISTFTANLIIAFLTLAHNLISRGQDIYAYSMIIEVGQFLALIGRATHAGVIIISGRCAALALKHAEKQAKLIDEQWGKKMR</sequence>
<dbReference type="AlphaFoldDB" id="A0A0C2WNG9"/>
<keyword evidence="1" id="KW-0472">Membrane</keyword>